<evidence type="ECO:0000256" key="4">
    <source>
        <dbReference type="ARBA" id="ARBA00022692"/>
    </source>
</evidence>
<reference evidence="10 11" key="1">
    <citation type="submission" date="2024-03" db="EMBL/GenBank/DDBJ databases">
        <title>Draft genome sequence of Pseudonocardia nematodicida JCM 31783.</title>
        <authorList>
            <person name="Butdee W."/>
            <person name="Duangmal K."/>
        </authorList>
    </citation>
    <scope>NUCLEOTIDE SEQUENCE [LARGE SCALE GENOMIC DNA]</scope>
    <source>
        <strain evidence="10 11">JCM 31783</strain>
    </source>
</reference>
<feature type="transmembrane region" description="Helical" evidence="8">
    <location>
        <begin position="160"/>
        <end position="187"/>
    </location>
</feature>
<keyword evidence="5 8" id="KW-1133">Transmembrane helix</keyword>
<comment type="subcellular location">
    <subcellularLocation>
        <location evidence="1">Cell membrane</location>
        <topology evidence="1">Multi-pass membrane protein</topology>
    </subcellularLocation>
</comment>
<dbReference type="InterPro" id="IPR050622">
    <property type="entry name" value="CPA3_antiporter_subunitB"/>
</dbReference>
<gene>
    <name evidence="10" type="ORF">WIS52_30240</name>
</gene>
<evidence type="ECO:0000256" key="2">
    <source>
        <dbReference type="ARBA" id="ARBA00009425"/>
    </source>
</evidence>
<evidence type="ECO:0000256" key="5">
    <source>
        <dbReference type="ARBA" id="ARBA00022989"/>
    </source>
</evidence>
<comment type="caution">
    <text evidence="10">The sequence shown here is derived from an EMBL/GenBank/DDBJ whole genome shotgun (WGS) entry which is preliminary data.</text>
</comment>
<evidence type="ECO:0000256" key="6">
    <source>
        <dbReference type="ARBA" id="ARBA00023136"/>
    </source>
</evidence>
<feature type="transmembrane region" description="Helical" evidence="8">
    <location>
        <begin position="60"/>
        <end position="80"/>
    </location>
</feature>
<dbReference type="RefSeq" id="WP_349301835.1">
    <property type="nucleotide sequence ID" value="NZ_JBEDNQ010000017.1"/>
</dbReference>
<feature type="domain" description="Na+/H+ antiporter MnhB subunit-related protein" evidence="9">
    <location>
        <begin position="61"/>
        <end position="184"/>
    </location>
</feature>
<feature type="region of interest" description="Disordered" evidence="7">
    <location>
        <begin position="1"/>
        <end position="23"/>
    </location>
</feature>
<evidence type="ECO:0000256" key="1">
    <source>
        <dbReference type="ARBA" id="ARBA00004651"/>
    </source>
</evidence>
<dbReference type="InterPro" id="IPR007182">
    <property type="entry name" value="MnhB"/>
</dbReference>
<keyword evidence="3" id="KW-1003">Cell membrane</keyword>
<evidence type="ECO:0000256" key="3">
    <source>
        <dbReference type="ARBA" id="ARBA00022475"/>
    </source>
</evidence>
<feature type="transmembrane region" description="Helical" evidence="8">
    <location>
        <begin position="124"/>
        <end position="148"/>
    </location>
</feature>
<protein>
    <submittedName>
        <fullName evidence="10">MnhB domain-containing protein</fullName>
    </submittedName>
</protein>
<dbReference type="EMBL" id="JBEDNQ010000017">
    <property type="protein sequence ID" value="MEQ3554764.1"/>
    <property type="molecule type" value="Genomic_DNA"/>
</dbReference>
<feature type="region of interest" description="Disordered" evidence="7">
    <location>
        <begin position="205"/>
        <end position="246"/>
    </location>
</feature>
<name>A0ABV1KL72_9PSEU</name>
<accession>A0ABV1KL72</accession>
<feature type="transmembrane region" description="Helical" evidence="8">
    <location>
        <begin position="86"/>
        <end position="104"/>
    </location>
</feature>
<evidence type="ECO:0000256" key="7">
    <source>
        <dbReference type="SAM" id="MobiDB-lite"/>
    </source>
</evidence>
<proteinExistence type="inferred from homology"/>
<dbReference type="Proteomes" id="UP001494902">
    <property type="component" value="Unassembled WGS sequence"/>
</dbReference>
<dbReference type="PANTHER" id="PTHR33932:SF4">
    <property type="entry name" value="NA(+)_H(+) ANTIPORTER SUBUNIT B"/>
    <property type="match status" value="1"/>
</dbReference>
<keyword evidence="6 8" id="KW-0472">Membrane</keyword>
<sequence>MTTGSRGAPAEPESAARGASAGADGAAATQVADTSWARWDQPSGRFMLPGRCEDTRERTLVLEAAARLLFPTVLVFSVYLLFEGHYGPGGGFSGGLVAGLAFVLRHIAGGDDNLGSKFRIRPPVIVGTGLSIAVVTGLVPVLFGGAVLESGKITLTFGSFGYIDIVSSLLLDVGVYLLIIGVVLDLLRSLGSGIARDAREAGEMTAAGRADGTAAGRADGTLAEDPAAAGTTDGARAHRSGGDPWT</sequence>
<comment type="similarity">
    <text evidence="2">Belongs to the CPA3 antiporters (TC 2.A.63) subunit B family.</text>
</comment>
<evidence type="ECO:0000313" key="11">
    <source>
        <dbReference type="Proteomes" id="UP001494902"/>
    </source>
</evidence>
<organism evidence="10 11">
    <name type="scientific">Pseudonocardia nematodicida</name>
    <dbReference type="NCBI Taxonomy" id="1206997"/>
    <lineage>
        <taxon>Bacteria</taxon>
        <taxon>Bacillati</taxon>
        <taxon>Actinomycetota</taxon>
        <taxon>Actinomycetes</taxon>
        <taxon>Pseudonocardiales</taxon>
        <taxon>Pseudonocardiaceae</taxon>
        <taxon>Pseudonocardia</taxon>
    </lineage>
</organism>
<feature type="compositionally biased region" description="Low complexity" evidence="7">
    <location>
        <begin position="205"/>
        <end position="221"/>
    </location>
</feature>
<evidence type="ECO:0000256" key="8">
    <source>
        <dbReference type="SAM" id="Phobius"/>
    </source>
</evidence>
<dbReference type="PANTHER" id="PTHR33932">
    <property type="entry name" value="NA(+)/H(+) ANTIPORTER SUBUNIT B"/>
    <property type="match status" value="1"/>
</dbReference>
<keyword evidence="11" id="KW-1185">Reference proteome</keyword>
<evidence type="ECO:0000259" key="9">
    <source>
        <dbReference type="Pfam" id="PF04039"/>
    </source>
</evidence>
<evidence type="ECO:0000313" key="10">
    <source>
        <dbReference type="EMBL" id="MEQ3554764.1"/>
    </source>
</evidence>
<dbReference type="Pfam" id="PF04039">
    <property type="entry name" value="MnhB"/>
    <property type="match status" value="1"/>
</dbReference>
<keyword evidence="4 8" id="KW-0812">Transmembrane</keyword>